<accession>A0ABY3SCZ3</accession>
<dbReference type="Gene3D" id="1.10.1200.10">
    <property type="entry name" value="ACP-like"/>
    <property type="match status" value="1"/>
</dbReference>
<evidence type="ECO:0000259" key="1">
    <source>
        <dbReference type="Pfam" id="PF00550"/>
    </source>
</evidence>
<sequence length="88" mass="10566">MDERSSIDFVLKRILLGNVRQNVQMYHIEEDTDLVNELALDSLFMVNLFVDLEEEFEIKIHAADLERPILKKYKFLKEYVMEKISHKH</sequence>
<dbReference type="InterPro" id="IPR009081">
    <property type="entry name" value="PP-bd_ACP"/>
</dbReference>
<dbReference type="InterPro" id="IPR036736">
    <property type="entry name" value="ACP-like_sf"/>
</dbReference>
<proteinExistence type="predicted"/>
<dbReference type="RefSeq" id="WP_235118212.1">
    <property type="nucleotide sequence ID" value="NZ_CP090978.1"/>
</dbReference>
<dbReference type="Pfam" id="PF00550">
    <property type="entry name" value="PP-binding"/>
    <property type="match status" value="1"/>
</dbReference>
<evidence type="ECO:0000313" key="2">
    <source>
        <dbReference type="EMBL" id="UJF31867.1"/>
    </source>
</evidence>
<name>A0ABY3SCZ3_9BACL</name>
<gene>
    <name evidence="2" type="ORF">L0M14_19175</name>
</gene>
<dbReference type="Proteomes" id="UP001649230">
    <property type="component" value="Chromosome"/>
</dbReference>
<feature type="domain" description="Carrier" evidence="1">
    <location>
        <begin position="28"/>
        <end position="65"/>
    </location>
</feature>
<evidence type="ECO:0000313" key="3">
    <source>
        <dbReference type="Proteomes" id="UP001649230"/>
    </source>
</evidence>
<keyword evidence="3" id="KW-1185">Reference proteome</keyword>
<dbReference type="EMBL" id="CP090978">
    <property type="protein sequence ID" value="UJF31867.1"/>
    <property type="molecule type" value="Genomic_DNA"/>
</dbReference>
<reference evidence="2 3" key="1">
    <citation type="journal article" date="2024" name="Int. J. Syst. Evol. Microbiol.">
        <title>Paenibacillus hexagrammi sp. nov., a novel bacterium isolated from the gut content of Hexagrammos agrammus.</title>
        <authorList>
            <person name="Jung H.K."/>
            <person name="Kim D.G."/>
            <person name="Zin H."/>
            <person name="Park J."/>
            <person name="Jung H."/>
            <person name="Kim Y.O."/>
            <person name="Kong H.J."/>
            <person name="Kim J.W."/>
            <person name="Kim Y.S."/>
        </authorList>
    </citation>
    <scope>NUCLEOTIDE SEQUENCE [LARGE SCALE GENOMIC DNA]</scope>
    <source>
        <strain evidence="2 3">YPD9-1</strain>
    </source>
</reference>
<organism evidence="2 3">
    <name type="scientific">Paenibacillus hexagrammi</name>
    <dbReference type="NCBI Taxonomy" id="2908839"/>
    <lineage>
        <taxon>Bacteria</taxon>
        <taxon>Bacillati</taxon>
        <taxon>Bacillota</taxon>
        <taxon>Bacilli</taxon>
        <taxon>Bacillales</taxon>
        <taxon>Paenibacillaceae</taxon>
        <taxon>Paenibacillus</taxon>
    </lineage>
</organism>
<dbReference type="SUPFAM" id="SSF47336">
    <property type="entry name" value="ACP-like"/>
    <property type="match status" value="1"/>
</dbReference>
<protein>
    <submittedName>
        <fullName evidence="2">Acyl carrier protein</fullName>
    </submittedName>
</protein>